<dbReference type="InterPro" id="IPR036909">
    <property type="entry name" value="Cyt_c-like_dom_sf"/>
</dbReference>
<dbReference type="GO" id="GO:0004130">
    <property type="term" value="F:cytochrome-c peroxidase activity"/>
    <property type="evidence" value="ECO:0007669"/>
    <property type="project" value="TreeGrafter"/>
</dbReference>
<comment type="caution">
    <text evidence="6">The sequence shown here is derived from an EMBL/GenBank/DDBJ whole genome shotgun (WGS) entry which is preliminary data.</text>
</comment>
<evidence type="ECO:0000256" key="3">
    <source>
        <dbReference type="ARBA" id="ARBA00023004"/>
    </source>
</evidence>
<dbReference type="Proteomes" id="UP000076925">
    <property type="component" value="Unassembled WGS sequence"/>
</dbReference>
<name>A0A139X155_9CYAN</name>
<dbReference type="STRING" id="128403.WA1_36990"/>
<evidence type="ECO:0000313" key="6">
    <source>
        <dbReference type="EMBL" id="KYC38383.1"/>
    </source>
</evidence>
<feature type="domain" description="Cytochrome c" evidence="5">
    <location>
        <begin position="373"/>
        <end position="648"/>
    </location>
</feature>
<dbReference type="InterPro" id="IPR009056">
    <property type="entry name" value="Cyt_c-like_dom"/>
</dbReference>
<keyword evidence="2 4" id="KW-0479">Metal-binding</keyword>
<sequence>MFIVCGFYGTPTAFASESSETSIPVATEYKKASNAEYSDDVNNCDGIGYLPYDDNLTDAEKRGRCTWYLWTAGNDKYYRDVAKQTHGEVDLLGLIDTRDRDQRLNRFGAINDPGCEKATEPDEYGLWLDKCKDPQSTGVIGLRKFTNPNFDPVKWDPEKYKQDAQVEPPYRIGQSCAICHVALDPLNPPQDPEHPKWENLVAALGNQYIKENELFGARIKPDDFKWQVLHSQKPGTSDTSRIATDYINAPNAVNAIFNLSDRPKYPEVMNDGSIQEVNHILKDGADSTGVANASLRVYVNIGMCGDYWLSLHDPILGRKSQRPFDIEKARKECGEWRATEARMGDMEAFLKTIKPMNLKDAPGGEAFLTNDDELLNRGKAVFANSCASCHSSKQPPAEIAANPEQAKQWYLDSVSSSDFLDHNFLSDDKRYPVTFIGTNAGRALATNATKGHIWEQFSSKTYKELPSPGTLKFDNPFDKSEPINFEVPSGGVGYYRTPSLVSIWATAPFLHNNTLGIYNEDPSVKGRVEAYTDAMEKMLWPEKREGIISRTTQASTLTLPRGIVKLPVPKGTPVNLVANINIRDAITDFNILHFLQDVRPEGGIKGKLARLFIRANKSPDFIEDKGHTFGSELSDEDKKALIEFVKTF</sequence>
<keyword evidence="1 4" id="KW-0349">Heme</keyword>
<dbReference type="SUPFAM" id="SSF46626">
    <property type="entry name" value="Cytochrome c"/>
    <property type="match status" value="1"/>
</dbReference>
<dbReference type="Gene3D" id="1.10.760.10">
    <property type="entry name" value="Cytochrome c-like domain"/>
    <property type="match status" value="1"/>
</dbReference>
<evidence type="ECO:0000259" key="5">
    <source>
        <dbReference type="PROSITE" id="PS51007"/>
    </source>
</evidence>
<accession>A0A139X155</accession>
<dbReference type="PROSITE" id="PS51007">
    <property type="entry name" value="CYTC"/>
    <property type="match status" value="1"/>
</dbReference>
<keyword evidence="3 4" id="KW-0408">Iron</keyword>
<dbReference type="InterPro" id="IPR051395">
    <property type="entry name" value="Cytochrome_c_Peroxidase/MauG"/>
</dbReference>
<dbReference type="GO" id="GO:0020037">
    <property type="term" value="F:heme binding"/>
    <property type="evidence" value="ECO:0007669"/>
    <property type="project" value="InterPro"/>
</dbReference>
<evidence type="ECO:0000256" key="4">
    <source>
        <dbReference type="PROSITE-ProRule" id="PRU00433"/>
    </source>
</evidence>
<dbReference type="GO" id="GO:0009055">
    <property type="term" value="F:electron transfer activity"/>
    <property type="evidence" value="ECO:0007669"/>
    <property type="project" value="InterPro"/>
</dbReference>
<dbReference type="EMBL" id="ANNX02000041">
    <property type="protein sequence ID" value="KYC38383.1"/>
    <property type="molecule type" value="Genomic_DNA"/>
</dbReference>
<protein>
    <recommendedName>
        <fullName evidence="5">Cytochrome c domain-containing protein</fullName>
    </recommendedName>
</protein>
<evidence type="ECO:0000256" key="2">
    <source>
        <dbReference type="ARBA" id="ARBA00022723"/>
    </source>
</evidence>
<dbReference type="GO" id="GO:0046872">
    <property type="term" value="F:metal ion binding"/>
    <property type="evidence" value="ECO:0007669"/>
    <property type="project" value="UniProtKB-KW"/>
</dbReference>
<dbReference type="AlphaFoldDB" id="A0A139X155"/>
<reference evidence="6 7" key="1">
    <citation type="journal article" date="2013" name="Genome Biol. Evol.">
        <title>Genomes of Stigonematalean cyanobacteria (subsection V) and the evolution of oxygenic photosynthesis from prokaryotes to plastids.</title>
        <authorList>
            <person name="Dagan T."/>
            <person name="Roettger M."/>
            <person name="Stucken K."/>
            <person name="Landan G."/>
            <person name="Koch R."/>
            <person name="Major P."/>
            <person name="Gould S.B."/>
            <person name="Goremykin V.V."/>
            <person name="Rippka R."/>
            <person name="Tandeau de Marsac N."/>
            <person name="Gugger M."/>
            <person name="Lockhart P.J."/>
            <person name="Allen J.F."/>
            <person name="Brune I."/>
            <person name="Maus I."/>
            <person name="Puhler A."/>
            <person name="Martin W.F."/>
        </authorList>
    </citation>
    <scope>NUCLEOTIDE SEQUENCE [LARGE SCALE GENOMIC DNA]</scope>
    <source>
        <strain evidence="6 7">PCC 7110</strain>
    </source>
</reference>
<evidence type="ECO:0000313" key="7">
    <source>
        <dbReference type="Proteomes" id="UP000076925"/>
    </source>
</evidence>
<dbReference type="PANTHER" id="PTHR30600">
    <property type="entry name" value="CYTOCHROME C PEROXIDASE-RELATED"/>
    <property type="match status" value="1"/>
</dbReference>
<organism evidence="6 7">
    <name type="scientific">Scytonema hofmannii PCC 7110</name>
    <dbReference type="NCBI Taxonomy" id="128403"/>
    <lineage>
        <taxon>Bacteria</taxon>
        <taxon>Bacillati</taxon>
        <taxon>Cyanobacteriota</taxon>
        <taxon>Cyanophyceae</taxon>
        <taxon>Nostocales</taxon>
        <taxon>Scytonemataceae</taxon>
        <taxon>Scytonema</taxon>
    </lineage>
</organism>
<proteinExistence type="predicted"/>
<evidence type="ECO:0000256" key="1">
    <source>
        <dbReference type="ARBA" id="ARBA00022617"/>
    </source>
</evidence>
<keyword evidence="7" id="KW-1185">Reference proteome</keyword>
<dbReference type="PANTHER" id="PTHR30600:SF9">
    <property type="entry name" value="BLR7738 PROTEIN"/>
    <property type="match status" value="1"/>
</dbReference>
<gene>
    <name evidence="6" type="ORF">WA1_36990</name>
</gene>